<dbReference type="Proteomes" id="UP000700334">
    <property type="component" value="Unassembled WGS sequence"/>
</dbReference>
<dbReference type="AlphaFoldDB" id="A0A8J6AQ05"/>
<protein>
    <submittedName>
        <fullName evidence="1">Uncharacterized protein</fullName>
    </submittedName>
</protein>
<proteinExistence type="predicted"/>
<name>A0A8J6AQ05_GALPY</name>
<feature type="non-terminal residue" evidence="1">
    <location>
        <position position="1"/>
    </location>
</feature>
<comment type="caution">
    <text evidence="1">The sequence shown here is derived from an EMBL/GenBank/DDBJ whole genome shotgun (WGS) entry which is preliminary data.</text>
</comment>
<sequence length="100" mass="11286">AFHLSSVARLDFNDQEPSRAKAPRRKCSVPPFSVGWIPGWSWSQASQNYMPQRYCPQLTSPMNRLLNLTSFIPPSSSEIAALLDSREQRQSFSSSKPMPT</sequence>
<keyword evidence="2" id="KW-1185">Reference proteome</keyword>
<reference evidence="1" key="1">
    <citation type="journal article" date="2021" name="Evol. Appl.">
        <title>The genome of the Pyrenean desman and the effects of bottlenecks and inbreeding on the genomic landscape of an endangered species.</title>
        <authorList>
            <person name="Escoda L."/>
            <person name="Castresana J."/>
        </authorList>
    </citation>
    <scope>NUCLEOTIDE SEQUENCE</scope>
    <source>
        <strain evidence="1">IBE-C5619</strain>
    </source>
</reference>
<dbReference type="EMBL" id="JAGFMF010011443">
    <property type="protein sequence ID" value="KAG8522330.1"/>
    <property type="molecule type" value="Genomic_DNA"/>
</dbReference>
<evidence type="ECO:0000313" key="2">
    <source>
        <dbReference type="Proteomes" id="UP000700334"/>
    </source>
</evidence>
<accession>A0A8J6AQ05</accession>
<evidence type="ECO:0000313" key="1">
    <source>
        <dbReference type="EMBL" id="KAG8522330.1"/>
    </source>
</evidence>
<organism evidence="1 2">
    <name type="scientific">Galemys pyrenaicus</name>
    <name type="common">Iberian desman</name>
    <name type="synonym">Pyrenean desman</name>
    <dbReference type="NCBI Taxonomy" id="202257"/>
    <lineage>
        <taxon>Eukaryota</taxon>
        <taxon>Metazoa</taxon>
        <taxon>Chordata</taxon>
        <taxon>Craniata</taxon>
        <taxon>Vertebrata</taxon>
        <taxon>Euteleostomi</taxon>
        <taxon>Mammalia</taxon>
        <taxon>Eutheria</taxon>
        <taxon>Laurasiatheria</taxon>
        <taxon>Eulipotyphla</taxon>
        <taxon>Talpidae</taxon>
        <taxon>Galemys</taxon>
    </lineage>
</organism>
<gene>
    <name evidence="1" type="ORF">J0S82_007938</name>
</gene>